<dbReference type="EMBL" id="CAJVCH010330975">
    <property type="protein sequence ID" value="CAG7787058.1"/>
    <property type="molecule type" value="Genomic_DNA"/>
</dbReference>
<dbReference type="Proteomes" id="UP000708208">
    <property type="component" value="Unassembled WGS sequence"/>
</dbReference>
<evidence type="ECO:0000313" key="1">
    <source>
        <dbReference type="EMBL" id="CAG7787058.1"/>
    </source>
</evidence>
<organism evidence="1 2">
    <name type="scientific">Allacma fusca</name>
    <dbReference type="NCBI Taxonomy" id="39272"/>
    <lineage>
        <taxon>Eukaryota</taxon>
        <taxon>Metazoa</taxon>
        <taxon>Ecdysozoa</taxon>
        <taxon>Arthropoda</taxon>
        <taxon>Hexapoda</taxon>
        <taxon>Collembola</taxon>
        <taxon>Symphypleona</taxon>
        <taxon>Sminthuridae</taxon>
        <taxon>Allacma</taxon>
    </lineage>
</organism>
<accession>A0A8J2KE00</accession>
<name>A0A8J2KE00_9HEXA</name>
<protein>
    <submittedName>
        <fullName evidence="1">Uncharacterized protein</fullName>
    </submittedName>
</protein>
<sequence>KDIASERAGTPWIRPLQCQLL</sequence>
<gene>
    <name evidence="1" type="ORF">AFUS01_LOCUS25585</name>
</gene>
<proteinExistence type="predicted"/>
<keyword evidence="2" id="KW-1185">Reference proteome</keyword>
<comment type="caution">
    <text evidence="1">The sequence shown here is derived from an EMBL/GenBank/DDBJ whole genome shotgun (WGS) entry which is preliminary data.</text>
</comment>
<dbReference type="AlphaFoldDB" id="A0A8J2KE00"/>
<reference evidence="1" key="1">
    <citation type="submission" date="2021-06" db="EMBL/GenBank/DDBJ databases">
        <authorList>
            <person name="Hodson N. C."/>
            <person name="Mongue J. A."/>
            <person name="Jaron S. K."/>
        </authorList>
    </citation>
    <scope>NUCLEOTIDE SEQUENCE</scope>
</reference>
<feature type="non-terminal residue" evidence="1">
    <location>
        <position position="1"/>
    </location>
</feature>
<evidence type="ECO:0000313" key="2">
    <source>
        <dbReference type="Proteomes" id="UP000708208"/>
    </source>
</evidence>